<dbReference type="GO" id="GO:0000049">
    <property type="term" value="F:tRNA binding"/>
    <property type="evidence" value="ECO:0007669"/>
    <property type="project" value="UniProtKB-UniRule"/>
</dbReference>
<dbReference type="AlphaFoldDB" id="A0A514LI79"/>
<comment type="similarity">
    <text evidence="5">Belongs to the RqcP family.</text>
</comment>
<organism evidence="7 8">
    <name type="scientific">Salicibibacter halophilus</name>
    <dbReference type="NCBI Taxonomy" id="2502791"/>
    <lineage>
        <taxon>Bacteria</taxon>
        <taxon>Bacillati</taxon>
        <taxon>Bacillota</taxon>
        <taxon>Bacilli</taxon>
        <taxon>Bacillales</taxon>
        <taxon>Bacillaceae</taxon>
        <taxon>Salicibibacter</taxon>
    </lineage>
</organism>
<proteinExistence type="inferred from homology"/>
<comment type="subunit">
    <text evidence="5">Associates with stalled 50S ribosomal subunits. Binds to RqcH, 23S rRNA and the P-site tRNA. Does not require RqcH for association with 50S subunits.</text>
</comment>
<dbReference type="KEGG" id="sale:EPH95_10510"/>
<keyword evidence="4 5" id="KW-0648">Protein biosynthesis</keyword>
<keyword evidence="8" id="KW-1185">Reference proteome</keyword>
<dbReference type="InterPro" id="IPR036986">
    <property type="entry name" value="S4_RNA-bd_sf"/>
</dbReference>
<gene>
    <name evidence="5" type="primary">rqcP</name>
    <name evidence="7" type="ORF">EPH95_10510</name>
</gene>
<evidence type="ECO:0000256" key="4">
    <source>
        <dbReference type="ARBA" id="ARBA00022917"/>
    </source>
</evidence>
<evidence type="ECO:0000256" key="5">
    <source>
        <dbReference type="HAMAP-Rule" id="MF_00871"/>
    </source>
</evidence>
<protein>
    <recommendedName>
        <fullName evidence="5">RQC P-site tRNA stabilizing factor</fullName>
        <shortName evidence="5">RqcP</shortName>
    </recommendedName>
    <alternativeName>
        <fullName evidence="5">Ribosome-associated protein quality control protein P</fullName>
    </alternativeName>
</protein>
<evidence type="ECO:0000256" key="2">
    <source>
        <dbReference type="ARBA" id="ARBA00022730"/>
    </source>
</evidence>
<dbReference type="EMBL" id="CP035485">
    <property type="protein sequence ID" value="QDI91552.1"/>
    <property type="molecule type" value="Genomic_DNA"/>
</dbReference>
<reference evidence="8" key="1">
    <citation type="submission" date="2019-01" db="EMBL/GenBank/DDBJ databases">
        <title>Genomic analysis of Salicibibacter sp. NKC3-5.</title>
        <authorList>
            <person name="Oh Y.J."/>
        </authorList>
    </citation>
    <scope>NUCLEOTIDE SEQUENCE [LARGE SCALE GENOMIC DNA]</scope>
    <source>
        <strain evidence="8">NKC3-5</strain>
    </source>
</reference>
<dbReference type="SMART" id="SM00363">
    <property type="entry name" value="S4"/>
    <property type="match status" value="1"/>
</dbReference>
<evidence type="ECO:0000313" key="8">
    <source>
        <dbReference type="Proteomes" id="UP000319756"/>
    </source>
</evidence>
<dbReference type="GO" id="GO:0072344">
    <property type="term" value="P:rescue of stalled ribosome"/>
    <property type="evidence" value="ECO:0007669"/>
    <property type="project" value="UniProtKB-UniRule"/>
</dbReference>
<accession>A0A514LI79</accession>
<dbReference type="GO" id="GO:0043023">
    <property type="term" value="F:ribosomal large subunit binding"/>
    <property type="evidence" value="ECO:0007669"/>
    <property type="project" value="UniProtKB-UniRule"/>
</dbReference>
<dbReference type="PIRSF" id="PIRSF038881">
    <property type="entry name" value="RNAbp_HP1423"/>
    <property type="match status" value="1"/>
</dbReference>
<dbReference type="HAMAP" id="MF_00871">
    <property type="entry name" value="RqcP"/>
    <property type="match status" value="1"/>
</dbReference>
<evidence type="ECO:0000259" key="6">
    <source>
        <dbReference type="SMART" id="SM00363"/>
    </source>
</evidence>
<name>A0A514LI79_9BACI</name>
<dbReference type="Proteomes" id="UP000319756">
    <property type="component" value="Chromosome"/>
</dbReference>
<dbReference type="SUPFAM" id="SSF55174">
    <property type="entry name" value="Alpha-L RNA-binding motif"/>
    <property type="match status" value="1"/>
</dbReference>
<dbReference type="InterPro" id="IPR002942">
    <property type="entry name" value="S4_RNA-bd"/>
</dbReference>
<feature type="domain" description="RNA-binding S4" evidence="6">
    <location>
        <begin position="1"/>
        <end position="61"/>
    </location>
</feature>
<keyword evidence="3 5" id="KW-0694">RNA-binding</keyword>
<dbReference type="PROSITE" id="PS50889">
    <property type="entry name" value="S4"/>
    <property type="match status" value="1"/>
</dbReference>
<comment type="function">
    <text evidence="5">Key component of the ribosome quality control system (RQC), a ribosome-associated complex that mediates the extraction of incompletely synthesized nascent chains from stalled ribosomes and their subsequent degradation. RqcH recruits Ala-charged tRNA, and with RqcP directs the elongation of stalled nascent chains on 50S ribosomal subunits, leading to non-templated C-terminal alanine extensions (Ala tail). The Ala tail promotes nascent chain degradation. RqcP is associated with the translocation-like movement of the peptidyl-tRNA from the A-site into the P-site.</text>
</comment>
<dbReference type="CDD" id="cd00165">
    <property type="entry name" value="S4"/>
    <property type="match status" value="1"/>
</dbReference>
<evidence type="ECO:0000256" key="1">
    <source>
        <dbReference type="ARBA" id="ARBA00022555"/>
    </source>
</evidence>
<evidence type="ECO:0000313" key="7">
    <source>
        <dbReference type="EMBL" id="QDI91552.1"/>
    </source>
</evidence>
<keyword evidence="2 5" id="KW-0699">rRNA-binding</keyword>
<sequence length="87" mass="9603">MRIDKFLKVARLIKRRTVAKEVAGAGRLQVNGQVAKAGTEVKAGDEVTIRYGRKIVKVRVETLENAAQKGEASSLYTTLEETKVDDE</sequence>
<dbReference type="InterPro" id="IPR025490">
    <property type="entry name" value="RqcP"/>
</dbReference>
<keyword evidence="1 5" id="KW-0820">tRNA-binding</keyword>
<dbReference type="RefSeq" id="WP_142089768.1">
    <property type="nucleotide sequence ID" value="NZ_CP035485.1"/>
</dbReference>
<dbReference type="OrthoDB" id="9805210at2"/>
<dbReference type="Pfam" id="PF01479">
    <property type="entry name" value="S4"/>
    <property type="match status" value="1"/>
</dbReference>
<dbReference type="Gene3D" id="3.10.290.10">
    <property type="entry name" value="RNA-binding S4 domain"/>
    <property type="match status" value="1"/>
</dbReference>
<evidence type="ECO:0000256" key="3">
    <source>
        <dbReference type="ARBA" id="ARBA00022884"/>
    </source>
</evidence>
<dbReference type="GO" id="GO:0019843">
    <property type="term" value="F:rRNA binding"/>
    <property type="evidence" value="ECO:0007669"/>
    <property type="project" value="UniProtKB-UniRule"/>
</dbReference>